<dbReference type="Gene3D" id="3.30.465.10">
    <property type="match status" value="1"/>
</dbReference>
<dbReference type="Pfam" id="PF00941">
    <property type="entry name" value="FAD_binding_5"/>
    <property type="match status" value="1"/>
</dbReference>
<dbReference type="PANTHER" id="PTHR11908">
    <property type="entry name" value="XANTHINE DEHYDROGENASE"/>
    <property type="match status" value="1"/>
</dbReference>
<keyword evidence="4" id="KW-1185">Reference proteome</keyword>
<feature type="domain" description="Molybdopterin dehydrogenase FAD-binding" evidence="2">
    <location>
        <begin position="6"/>
        <end position="75"/>
    </location>
</feature>
<evidence type="ECO:0000259" key="2">
    <source>
        <dbReference type="Pfam" id="PF00941"/>
    </source>
</evidence>
<protein>
    <submittedName>
        <fullName evidence="3">Putative aldehyde oxidase-like protein</fullName>
    </submittedName>
</protein>
<evidence type="ECO:0000313" key="3">
    <source>
        <dbReference type="EMBL" id="MPC62853.1"/>
    </source>
</evidence>
<evidence type="ECO:0000256" key="1">
    <source>
        <dbReference type="ARBA" id="ARBA00022505"/>
    </source>
</evidence>
<sequence length="138" mass="14958">MYNLHIPQVGSIGGNLMLKHQHPEFPSDIFLTLLGTGASLTLGTAADASTSEVTLEQFLSISMAGRVILSVTLPQLSLNTQIHSYKIGPRAVNAHAYVNAVFRFEVNTTADFQITSKPFILYGGINPNFVSVTLLVLR</sequence>
<dbReference type="InterPro" id="IPR036683">
    <property type="entry name" value="CO_DH_flav_C_dom_sf"/>
</dbReference>
<evidence type="ECO:0000313" key="4">
    <source>
        <dbReference type="Proteomes" id="UP000324222"/>
    </source>
</evidence>
<keyword evidence="1" id="KW-0500">Molybdenum</keyword>
<dbReference type="SUPFAM" id="SSF55447">
    <property type="entry name" value="CO dehydrogenase flavoprotein C-terminal domain-like"/>
    <property type="match status" value="1"/>
</dbReference>
<dbReference type="AlphaFoldDB" id="A0A5B7GYR4"/>
<reference evidence="3 4" key="1">
    <citation type="submission" date="2019-05" db="EMBL/GenBank/DDBJ databases">
        <title>Another draft genome of Portunus trituberculatus and its Hox gene families provides insights of decapod evolution.</title>
        <authorList>
            <person name="Jeong J.-H."/>
            <person name="Song I."/>
            <person name="Kim S."/>
            <person name="Choi T."/>
            <person name="Kim D."/>
            <person name="Ryu S."/>
            <person name="Kim W."/>
        </authorList>
    </citation>
    <scope>NUCLEOTIDE SEQUENCE [LARGE SCALE GENOMIC DNA]</scope>
    <source>
        <tissue evidence="3">Muscle</tissue>
    </source>
</reference>
<comment type="caution">
    <text evidence="3">The sequence shown here is derived from an EMBL/GenBank/DDBJ whole genome shotgun (WGS) entry which is preliminary data.</text>
</comment>
<dbReference type="InterPro" id="IPR016208">
    <property type="entry name" value="Ald_Oxase/xanthine_DH-like"/>
</dbReference>
<dbReference type="GO" id="GO:0050660">
    <property type="term" value="F:flavin adenine dinucleotide binding"/>
    <property type="evidence" value="ECO:0007669"/>
    <property type="project" value="InterPro"/>
</dbReference>
<proteinExistence type="predicted"/>
<dbReference type="GO" id="GO:0016491">
    <property type="term" value="F:oxidoreductase activity"/>
    <property type="evidence" value="ECO:0007669"/>
    <property type="project" value="InterPro"/>
</dbReference>
<dbReference type="InterPro" id="IPR016169">
    <property type="entry name" value="FAD-bd_PCMH_sub2"/>
</dbReference>
<dbReference type="EMBL" id="VSRR010020122">
    <property type="protein sequence ID" value="MPC62853.1"/>
    <property type="molecule type" value="Genomic_DNA"/>
</dbReference>
<dbReference type="InterPro" id="IPR002346">
    <property type="entry name" value="Mopterin_DH_FAD-bd"/>
</dbReference>
<dbReference type="PANTHER" id="PTHR11908:SF132">
    <property type="entry name" value="ALDEHYDE OXIDASE 1-RELATED"/>
    <property type="match status" value="1"/>
</dbReference>
<accession>A0A5B7GYR4</accession>
<dbReference type="GO" id="GO:0005506">
    <property type="term" value="F:iron ion binding"/>
    <property type="evidence" value="ECO:0007669"/>
    <property type="project" value="InterPro"/>
</dbReference>
<dbReference type="Proteomes" id="UP000324222">
    <property type="component" value="Unassembled WGS sequence"/>
</dbReference>
<dbReference type="Gene3D" id="3.30.390.50">
    <property type="entry name" value="CO dehydrogenase flavoprotein, C-terminal domain"/>
    <property type="match status" value="1"/>
</dbReference>
<organism evidence="3 4">
    <name type="scientific">Portunus trituberculatus</name>
    <name type="common">Swimming crab</name>
    <name type="synonym">Neptunus trituberculatus</name>
    <dbReference type="NCBI Taxonomy" id="210409"/>
    <lineage>
        <taxon>Eukaryota</taxon>
        <taxon>Metazoa</taxon>
        <taxon>Ecdysozoa</taxon>
        <taxon>Arthropoda</taxon>
        <taxon>Crustacea</taxon>
        <taxon>Multicrustacea</taxon>
        <taxon>Malacostraca</taxon>
        <taxon>Eumalacostraca</taxon>
        <taxon>Eucarida</taxon>
        <taxon>Decapoda</taxon>
        <taxon>Pleocyemata</taxon>
        <taxon>Brachyura</taxon>
        <taxon>Eubrachyura</taxon>
        <taxon>Portunoidea</taxon>
        <taxon>Portunidae</taxon>
        <taxon>Portuninae</taxon>
        <taxon>Portunus</taxon>
    </lineage>
</organism>
<dbReference type="InterPro" id="IPR036318">
    <property type="entry name" value="FAD-bd_PCMH-like_sf"/>
</dbReference>
<name>A0A5B7GYR4_PORTR</name>
<gene>
    <name evidence="3" type="ORF">E2C01_056943</name>
</gene>
<dbReference type="OrthoDB" id="8300278at2759"/>
<dbReference type="SUPFAM" id="SSF56176">
    <property type="entry name" value="FAD-binding/transporter-associated domain-like"/>
    <property type="match status" value="1"/>
</dbReference>